<evidence type="ECO:0000313" key="3">
    <source>
        <dbReference type="Proteomes" id="UP001432027"/>
    </source>
</evidence>
<proteinExistence type="predicted"/>
<organism evidence="2 3">
    <name type="scientific">Pristionchus entomophagus</name>
    <dbReference type="NCBI Taxonomy" id="358040"/>
    <lineage>
        <taxon>Eukaryota</taxon>
        <taxon>Metazoa</taxon>
        <taxon>Ecdysozoa</taxon>
        <taxon>Nematoda</taxon>
        <taxon>Chromadorea</taxon>
        <taxon>Rhabditida</taxon>
        <taxon>Rhabditina</taxon>
        <taxon>Diplogasteromorpha</taxon>
        <taxon>Diplogasteroidea</taxon>
        <taxon>Neodiplogasteridae</taxon>
        <taxon>Pristionchus</taxon>
    </lineage>
</organism>
<sequence length="215" mass="23713">IAHRMRAALLLAALAAVAAAMPHDVNPCVLLKSALIQFEGDIGASTDLDYTSADLLQTYVNKMIQNAKGTADLVKLCDARQTFYNTMGKNYESCIDRYTIFGLGDGTIGNARVLEHLFRQLQFMCSAGFDIWADNRDCITVTDKASTCYASFDGFVHQNEPVNLCGSNTQDYLNCVQADYKKFCAGNHMAGWFGCERERVGWSKDCVTLVCDVVN</sequence>
<feature type="signal peptide" evidence="1">
    <location>
        <begin position="1"/>
        <end position="20"/>
    </location>
</feature>
<reference evidence="2" key="1">
    <citation type="submission" date="2023-10" db="EMBL/GenBank/DDBJ databases">
        <title>Genome assembly of Pristionchus species.</title>
        <authorList>
            <person name="Yoshida K."/>
            <person name="Sommer R.J."/>
        </authorList>
    </citation>
    <scope>NUCLEOTIDE SEQUENCE</scope>
    <source>
        <strain evidence="2">RS0144</strain>
    </source>
</reference>
<evidence type="ECO:0008006" key="4">
    <source>
        <dbReference type="Google" id="ProtNLM"/>
    </source>
</evidence>
<dbReference type="Proteomes" id="UP001432027">
    <property type="component" value="Unassembled WGS sequence"/>
</dbReference>
<accession>A0AAV5SW14</accession>
<protein>
    <recommendedName>
        <fullName evidence="4">Secreted protein</fullName>
    </recommendedName>
</protein>
<dbReference type="PANTHER" id="PTHR34311">
    <property type="entry name" value="PROTEIN CBG21698-RELATED"/>
    <property type="match status" value="1"/>
</dbReference>
<gene>
    <name evidence="2" type="ORF">PENTCL1PPCAC_9495</name>
</gene>
<dbReference type="EMBL" id="BTSX01000003">
    <property type="protein sequence ID" value="GMS87320.1"/>
    <property type="molecule type" value="Genomic_DNA"/>
</dbReference>
<dbReference type="AlphaFoldDB" id="A0AAV5SW14"/>
<dbReference type="PANTHER" id="PTHR34311:SF2">
    <property type="entry name" value="CONJUGAL TRANSFER PROTEIN TRAN"/>
    <property type="match status" value="1"/>
</dbReference>
<keyword evidence="3" id="KW-1185">Reference proteome</keyword>
<feature type="chain" id="PRO_5043338493" description="Secreted protein" evidence="1">
    <location>
        <begin position="21"/>
        <end position="215"/>
    </location>
</feature>
<feature type="non-terminal residue" evidence="2">
    <location>
        <position position="1"/>
    </location>
</feature>
<comment type="caution">
    <text evidence="2">The sequence shown here is derived from an EMBL/GenBank/DDBJ whole genome shotgun (WGS) entry which is preliminary data.</text>
</comment>
<evidence type="ECO:0000256" key="1">
    <source>
        <dbReference type="SAM" id="SignalP"/>
    </source>
</evidence>
<keyword evidence="1" id="KW-0732">Signal</keyword>
<evidence type="ECO:0000313" key="2">
    <source>
        <dbReference type="EMBL" id="GMS87320.1"/>
    </source>
</evidence>
<name>A0AAV5SW14_9BILA</name>